<dbReference type="Pfam" id="PF00550">
    <property type="entry name" value="PP-binding"/>
    <property type="match status" value="1"/>
</dbReference>
<proteinExistence type="predicted"/>
<sequence>MYAMHKEEVAAIVRGKVAEMTNRQPEEPLQGDEEPIQNSGLDSVMIINLIVSVERRFDILFDDEEMLIENFSSISRITASILGKIGAEFSLER</sequence>
<dbReference type="EMBL" id="JBHSMH010000022">
    <property type="protein sequence ID" value="MFC5468965.1"/>
    <property type="molecule type" value="Genomic_DNA"/>
</dbReference>
<evidence type="ECO:0000313" key="2">
    <source>
        <dbReference type="EMBL" id="MFC5468965.1"/>
    </source>
</evidence>
<name>A0ABW0LSS7_9BACL</name>
<dbReference type="Gene3D" id="1.10.1200.10">
    <property type="entry name" value="ACP-like"/>
    <property type="match status" value="1"/>
</dbReference>
<accession>A0ABW0LSS7</accession>
<feature type="domain" description="Carrier" evidence="1">
    <location>
        <begin position="7"/>
        <end position="85"/>
    </location>
</feature>
<evidence type="ECO:0000259" key="1">
    <source>
        <dbReference type="PROSITE" id="PS50075"/>
    </source>
</evidence>
<dbReference type="InterPro" id="IPR009081">
    <property type="entry name" value="PP-bd_ACP"/>
</dbReference>
<keyword evidence="3" id="KW-1185">Reference proteome</keyword>
<dbReference type="InterPro" id="IPR036736">
    <property type="entry name" value="ACP-like_sf"/>
</dbReference>
<comment type="caution">
    <text evidence="2">The sequence shown here is derived from an EMBL/GenBank/DDBJ whole genome shotgun (WGS) entry which is preliminary data.</text>
</comment>
<dbReference type="Proteomes" id="UP001596105">
    <property type="component" value="Unassembled WGS sequence"/>
</dbReference>
<organism evidence="2 3">
    <name type="scientific">Cohnella suwonensis</name>
    <dbReference type="NCBI Taxonomy" id="696072"/>
    <lineage>
        <taxon>Bacteria</taxon>
        <taxon>Bacillati</taxon>
        <taxon>Bacillota</taxon>
        <taxon>Bacilli</taxon>
        <taxon>Bacillales</taxon>
        <taxon>Paenibacillaceae</taxon>
        <taxon>Cohnella</taxon>
    </lineage>
</organism>
<dbReference type="SUPFAM" id="SSF47336">
    <property type="entry name" value="ACP-like"/>
    <property type="match status" value="1"/>
</dbReference>
<dbReference type="PROSITE" id="PS50075">
    <property type="entry name" value="CARRIER"/>
    <property type="match status" value="1"/>
</dbReference>
<protein>
    <submittedName>
        <fullName evidence="2">Acyl carrier protein</fullName>
    </submittedName>
</protein>
<evidence type="ECO:0000313" key="3">
    <source>
        <dbReference type="Proteomes" id="UP001596105"/>
    </source>
</evidence>
<reference evidence="3" key="1">
    <citation type="journal article" date="2019" name="Int. J. Syst. Evol. Microbiol.">
        <title>The Global Catalogue of Microorganisms (GCM) 10K type strain sequencing project: providing services to taxonomists for standard genome sequencing and annotation.</title>
        <authorList>
            <consortium name="The Broad Institute Genomics Platform"/>
            <consortium name="The Broad Institute Genome Sequencing Center for Infectious Disease"/>
            <person name="Wu L."/>
            <person name="Ma J."/>
        </authorList>
    </citation>
    <scope>NUCLEOTIDE SEQUENCE [LARGE SCALE GENOMIC DNA]</scope>
    <source>
        <strain evidence="3">CCUG 57113</strain>
    </source>
</reference>
<gene>
    <name evidence="2" type="ORF">ACFPPD_09540</name>
</gene>
<dbReference type="RefSeq" id="WP_209748919.1">
    <property type="nucleotide sequence ID" value="NZ_JBHSMH010000022.1"/>
</dbReference>